<proteinExistence type="predicted"/>
<evidence type="ECO:0000256" key="1">
    <source>
        <dbReference type="SAM" id="MobiDB-lite"/>
    </source>
</evidence>
<evidence type="ECO:0000313" key="3">
    <source>
        <dbReference type="Proteomes" id="UP001215598"/>
    </source>
</evidence>
<reference evidence="2" key="1">
    <citation type="submission" date="2023-03" db="EMBL/GenBank/DDBJ databases">
        <title>Massive genome expansion in bonnet fungi (Mycena s.s.) driven by repeated elements and novel gene families across ecological guilds.</title>
        <authorList>
            <consortium name="Lawrence Berkeley National Laboratory"/>
            <person name="Harder C.B."/>
            <person name="Miyauchi S."/>
            <person name="Viragh M."/>
            <person name="Kuo A."/>
            <person name="Thoen E."/>
            <person name="Andreopoulos B."/>
            <person name="Lu D."/>
            <person name="Skrede I."/>
            <person name="Drula E."/>
            <person name="Henrissat B."/>
            <person name="Morin E."/>
            <person name="Kohler A."/>
            <person name="Barry K."/>
            <person name="LaButti K."/>
            <person name="Morin E."/>
            <person name="Salamov A."/>
            <person name="Lipzen A."/>
            <person name="Mereny Z."/>
            <person name="Hegedus B."/>
            <person name="Baldrian P."/>
            <person name="Stursova M."/>
            <person name="Weitz H."/>
            <person name="Taylor A."/>
            <person name="Grigoriev I.V."/>
            <person name="Nagy L.G."/>
            <person name="Martin F."/>
            <person name="Kauserud H."/>
        </authorList>
    </citation>
    <scope>NUCLEOTIDE SEQUENCE</scope>
    <source>
        <strain evidence="2">CBHHK182m</strain>
    </source>
</reference>
<name>A0AAD7NR22_9AGAR</name>
<organism evidence="2 3">
    <name type="scientific">Mycena metata</name>
    <dbReference type="NCBI Taxonomy" id="1033252"/>
    <lineage>
        <taxon>Eukaryota</taxon>
        <taxon>Fungi</taxon>
        <taxon>Dikarya</taxon>
        <taxon>Basidiomycota</taxon>
        <taxon>Agaricomycotina</taxon>
        <taxon>Agaricomycetes</taxon>
        <taxon>Agaricomycetidae</taxon>
        <taxon>Agaricales</taxon>
        <taxon>Marasmiineae</taxon>
        <taxon>Mycenaceae</taxon>
        <taxon>Mycena</taxon>
    </lineage>
</organism>
<accession>A0AAD7NR22</accession>
<dbReference type="Proteomes" id="UP001215598">
    <property type="component" value="Unassembled WGS sequence"/>
</dbReference>
<feature type="compositionally biased region" description="Polar residues" evidence="1">
    <location>
        <begin position="31"/>
        <end position="40"/>
    </location>
</feature>
<dbReference type="AlphaFoldDB" id="A0AAD7NR22"/>
<gene>
    <name evidence="2" type="ORF">B0H16DRAFT_1685538</name>
</gene>
<keyword evidence="3" id="KW-1185">Reference proteome</keyword>
<sequence length="294" mass="32497">MSAQTTRAGARNGRQTSTLRIPNSVFDAEPTESSLATNASAGKNFLRETTVQSVPESEVTTGETRLDPATTRLREFLVEGAVYAARVTSLQPSDAVLTPEDVDALDNIRSEIVDALVTEAMDFTEEILKLQREAQAWKQIMEFHDEYNRRERERIQKRRQALAGESRAAGNDDLPDESLLTPALARGLRVAQAPPGDNAERLKTRIDSLPGKITEIRRYRELGSVHIFGAVNDAASIEELPRIPALELSPHALLRALAAVDMKRLPEKESDAVKLARRDLDRQKPGGINSPQSR</sequence>
<comment type="caution">
    <text evidence="2">The sequence shown here is derived from an EMBL/GenBank/DDBJ whole genome shotgun (WGS) entry which is preliminary data.</text>
</comment>
<feature type="compositionally biased region" description="Basic and acidic residues" evidence="1">
    <location>
        <begin position="268"/>
        <end position="284"/>
    </location>
</feature>
<evidence type="ECO:0000313" key="2">
    <source>
        <dbReference type="EMBL" id="KAJ7771562.1"/>
    </source>
</evidence>
<protein>
    <submittedName>
        <fullName evidence="2">Uncharacterized protein</fullName>
    </submittedName>
</protein>
<feature type="compositionally biased region" description="Polar residues" evidence="1">
    <location>
        <begin position="1"/>
        <end position="21"/>
    </location>
</feature>
<feature type="region of interest" description="Disordered" evidence="1">
    <location>
        <begin position="1"/>
        <end position="40"/>
    </location>
</feature>
<dbReference type="EMBL" id="JARKIB010000015">
    <property type="protein sequence ID" value="KAJ7771562.1"/>
    <property type="molecule type" value="Genomic_DNA"/>
</dbReference>
<feature type="region of interest" description="Disordered" evidence="1">
    <location>
        <begin position="268"/>
        <end position="294"/>
    </location>
</feature>